<proteinExistence type="inferred from homology"/>
<evidence type="ECO:0000313" key="7">
    <source>
        <dbReference type="EMBL" id="REC58965.1"/>
    </source>
</evidence>
<dbReference type="PROSITE" id="PS50895">
    <property type="entry name" value="SURF1"/>
    <property type="match status" value="1"/>
</dbReference>
<dbReference type="EMBL" id="QOHR01000001">
    <property type="protein sequence ID" value="REC58965.1"/>
    <property type="molecule type" value="Genomic_DNA"/>
</dbReference>
<keyword evidence="8" id="KW-1185">Reference proteome</keyword>
<organism evidence="7 8">
    <name type="scientific">Rhodosalinus sediminis</name>
    <dbReference type="NCBI Taxonomy" id="1940533"/>
    <lineage>
        <taxon>Bacteria</taxon>
        <taxon>Pseudomonadati</taxon>
        <taxon>Pseudomonadota</taxon>
        <taxon>Alphaproteobacteria</taxon>
        <taxon>Rhodobacterales</taxon>
        <taxon>Paracoccaceae</taxon>
        <taxon>Rhodosalinus</taxon>
    </lineage>
</organism>
<comment type="caution">
    <text evidence="7">The sequence shown here is derived from an EMBL/GenBank/DDBJ whole genome shotgun (WGS) entry which is preliminary data.</text>
</comment>
<dbReference type="RefSeq" id="WP_115978008.1">
    <property type="nucleotide sequence ID" value="NZ_QOHR01000001.1"/>
</dbReference>
<dbReference type="InterPro" id="IPR045214">
    <property type="entry name" value="Surf1/Surf4"/>
</dbReference>
<comment type="subcellular location">
    <subcellularLocation>
        <location evidence="6">Cell membrane</location>
        <topology evidence="6">Multi-pass membrane protein</topology>
    </subcellularLocation>
    <subcellularLocation>
        <location evidence="1">Membrane</location>
    </subcellularLocation>
</comment>
<dbReference type="PANTHER" id="PTHR23427">
    <property type="entry name" value="SURFEIT LOCUS PROTEIN"/>
    <property type="match status" value="1"/>
</dbReference>
<dbReference type="AlphaFoldDB" id="A0A3D9BZK8"/>
<gene>
    <name evidence="7" type="ORF">DRV84_01730</name>
</gene>
<protein>
    <recommendedName>
        <fullName evidence="6">SURF1-like protein</fullName>
    </recommendedName>
</protein>
<dbReference type="OrthoDB" id="6079986at2"/>
<dbReference type="InterPro" id="IPR002994">
    <property type="entry name" value="Surf1/Shy1"/>
</dbReference>
<sequence length="224" mass="24331">MRRFIGPLVIGIAGAAVLIALGVWQVQRLAWKEALLADIEARIAAEPVALPADPDPEADRYLPVRAEGTIGERELHVLVSTKAEGAGFRIVAPFETEAGRRVLLDRGFVPNAAKAADRRTGAATVTGNLHWPDDRNSSTPENDPADNYWYARDLGPMAEALGTEPLLLIVRQENPPAPGITPLPVDTSGIPNDHLEYAVTWFGLAVVWVAMTGYLLWRTARRTA</sequence>
<dbReference type="GO" id="GO:0005886">
    <property type="term" value="C:plasma membrane"/>
    <property type="evidence" value="ECO:0007669"/>
    <property type="project" value="UniProtKB-SubCell"/>
</dbReference>
<comment type="caution">
    <text evidence="6">Lacks conserved residue(s) required for the propagation of feature annotation.</text>
</comment>
<evidence type="ECO:0000256" key="3">
    <source>
        <dbReference type="ARBA" id="ARBA00022692"/>
    </source>
</evidence>
<keyword evidence="4 6" id="KW-1133">Transmembrane helix</keyword>
<dbReference type="Proteomes" id="UP000257131">
    <property type="component" value="Unassembled WGS sequence"/>
</dbReference>
<keyword evidence="3 6" id="KW-0812">Transmembrane</keyword>
<evidence type="ECO:0000256" key="2">
    <source>
        <dbReference type="ARBA" id="ARBA00007165"/>
    </source>
</evidence>
<reference evidence="7 8" key="1">
    <citation type="journal article" date="2017" name="Int. J. Syst. Evol. Microbiol.">
        <title>Rhodosalinus sediminis gen. nov., sp. nov., isolated from marine saltern.</title>
        <authorList>
            <person name="Guo L.Y."/>
            <person name="Ling S.K."/>
            <person name="Li C.M."/>
            <person name="Chen G.J."/>
            <person name="Du Z.J."/>
        </authorList>
    </citation>
    <scope>NUCLEOTIDE SEQUENCE [LARGE SCALE GENOMIC DNA]</scope>
    <source>
        <strain evidence="7 8">WDN1C137</strain>
    </source>
</reference>
<evidence type="ECO:0000256" key="1">
    <source>
        <dbReference type="ARBA" id="ARBA00004370"/>
    </source>
</evidence>
<accession>A0A3D9BZK8</accession>
<evidence type="ECO:0000256" key="6">
    <source>
        <dbReference type="RuleBase" id="RU363076"/>
    </source>
</evidence>
<evidence type="ECO:0000256" key="5">
    <source>
        <dbReference type="ARBA" id="ARBA00023136"/>
    </source>
</evidence>
<keyword evidence="6" id="KW-1003">Cell membrane</keyword>
<keyword evidence="5 6" id="KW-0472">Membrane</keyword>
<name>A0A3D9BZK8_9RHOB</name>
<evidence type="ECO:0000313" key="8">
    <source>
        <dbReference type="Proteomes" id="UP000257131"/>
    </source>
</evidence>
<dbReference type="PANTHER" id="PTHR23427:SF2">
    <property type="entry name" value="SURFEIT LOCUS PROTEIN 1"/>
    <property type="match status" value="1"/>
</dbReference>
<comment type="similarity">
    <text evidence="2 6">Belongs to the SURF1 family.</text>
</comment>
<feature type="transmembrane region" description="Helical" evidence="6">
    <location>
        <begin position="198"/>
        <end position="217"/>
    </location>
</feature>
<evidence type="ECO:0000256" key="4">
    <source>
        <dbReference type="ARBA" id="ARBA00022989"/>
    </source>
</evidence>
<dbReference type="Pfam" id="PF02104">
    <property type="entry name" value="SURF1"/>
    <property type="match status" value="1"/>
</dbReference>
<dbReference type="CDD" id="cd06662">
    <property type="entry name" value="SURF1"/>
    <property type="match status" value="1"/>
</dbReference>